<feature type="compositionally biased region" description="Low complexity" evidence="1">
    <location>
        <begin position="46"/>
        <end position="59"/>
    </location>
</feature>
<evidence type="ECO:0000313" key="2">
    <source>
        <dbReference type="EMBL" id="SPC80830.1"/>
    </source>
</evidence>
<protein>
    <submittedName>
        <fullName evidence="2">Uncharacterized protein</fullName>
    </submittedName>
</protein>
<proteinExistence type="predicted"/>
<reference evidence="2" key="1">
    <citation type="submission" date="2018-02" db="EMBL/GenBank/DDBJ databases">
        <authorList>
            <person name="Cohen D.B."/>
            <person name="Kent A.D."/>
        </authorList>
    </citation>
    <scope>NUCLEOTIDE SEQUENCE</scope>
</reference>
<feature type="compositionally biased region" description="Low complexity" evidence="1">
    <location>
        <begin position="206"/>
        <end position="220"/>
    </location>
</feature>
<sequence>MVAECGSPSTSMVYYLISGGESGFGDVVDEVDEGDELNEGDEGDVFEVPGGVEGNEGNNSTHEVGGNGGNNASDAQPSMQPEPEVENHVQPEVRNNAQPEVGNNAQPTMGIDSIRVRQYAPSTTRPNQPDVQAADWTELSIENYEIHTTVISDDEDHPVSVRDSIARGAGSGVDKGRGATSGVGSGADRGATSGASRGRGAGRGSISGQASGARRGSISSVVVQNVGEQRTRGGGSSRPPKLPLVGGKGK</sequence>
<feature type="region of interest" description="Disordered" evidence="1">
    <location>
        <begin position="26"/>
        <end position="134"/>
    </location>
</feature>
<name>A0A2N9F1D7_FAGSY</name>
<feature type="compositionally biased region" description="Acidic residues" evidence="1">
    <location>
        <begin position="27"/>
        <end position="45"/>
    </location>
</feature>
<accession>A0A2N9F1D7</accession>
<feature type="compositionally biased region" description="Gly residues" evidence="1">
    <location>
        <begin position="169"/>
        <end position="187"/>
    </location>
</feature>
<organism evidence="2">
    <name type="scientific">Fagus sylvatica</name>
    <name type="common">Beechnut</name>
    <dbReference type="NCBI Taxonomy" id="28930"/>
    <lineage>
        <taxon>Eukaryota</taxon>
        <taxon>Viridiplantae</taxon>
        <taxon>Streptophyta</taxon>
        <taxon>Embryophyta</taxon>
        <taxon>Tracheophyta</taxon>
        <taxon>Spermatophyta</taxon>
        <taxon>Magnoliopsida</taxon>
        <taxon>eudicotyledons</taxon>
        <taxon>Gunneridae</taxon>
        <taxon>Pentapetalae</taxon>
        <taxon>rosids</taxon>
        <taxon>fabids</taxon>
        <taxon>Fagales</taxon>
        <taxon>Fagaceae</taxon>
        <taxon>Fagus</taxon>
    </lineage>
</organism>
<feature type="compositionally biased region" description="Polar residues" evidence="1">
    <location>
        <begin position="70"/>
        <end position="79"/>
    </location>
</feature>
<gene>
    <name evidence="2" type="ORF">FSB_LOCUS8712</name>
</gene>
<evidence type="ECO:0000256" key="1">
    <source>
        <dbReference type="SAM" id="MobiDB-lite"/>
    </source>
</evidence>
<dbReference type="AlphaFoldDB" id="A0A2N9F1D7"/>
<dbReference type="EMBL" id="OIVN01000473">
    <property type="protein sequence ID" value="SPC80830.1"/>
    <property type="molecule type" value="Genomic_DNA"/>
</dbReference>
<feature type="compositionally biased region" description="Polar residues" evidence="1">
    <location>
        <begin position="93"/>
        <end position="107"/>
    </location>
</feature>
<feature type="compositionally biased region" description="Polar residues" evidence="1">
    <location>
        <begin position="120"/>
        <end position="130"/>
    </location>
</feature>
<feature type="region of interest" description="Disordered" evidence="1">
    <location>
        <begin position="149"/>
        <end position="250"/>
    </location>
</feature>